<sequence>MHLKRRTASPIPPSYAQIVADIFYQVPYQKARDR</sequence>
<proteinExistence type="predicted"/>
<organism evidence="1">
    <name type="scientific">Arundo donax</name>
    <name type="common">Giant reed</name>
    <name type="synonym">Donax arundinaceus</name>
    <dbReference type="NCBI Taxonomy" id="35708"/>
    <lineage>
        <taxon>Eukaryota</taxon>
        <taxon>Viridiplantae</taxon>
        <taxon>Streptophyta</taxon>
        <taxon>Embryophyta</taxon>
        <taxon>Tracheophyta</taxon>
        <taxon>Spermatophyta</taxon>
        <taxon>Magnoliopsida</taxon>
        <taxon>Liliopsida</taxon>
        <taxon>Poales</taxon>
        <taxon>Poaceae</taxon>
        <taxon>PACMAD clade</taxon>
        <taxon>Arundinoideae</taxon>
        <taxon>Arundineae</taxon>
        <taxon>Arundo</taxon>
    </lineage>
</organism>
<protein>
    <submittedName>
        <fullName evidence="1">Uncharacterized protein</fullName>
    </submittedName>
</protein>
<dbReference type="AlphaFoldDB" id="A0A0A9HAQ1"/>
<accession>A0A0A9HAQ1</accession>
<reference evidence="1" key="1">
    <citation type="submission" date="2014-09" db="EMBL/GenBank/DDBJ databases">
        <authorList>
            <person name="Magalhaes I.L.F."/>
            <person name="Oliveira U."/>
            <person name="Santos F.R."/>
            <person name="Vidigal T.H.D.A."/>
            <person name="Brescovit A.D."/>
            <person name="Santos A.J."/>
        </authorList>
    </citation>
    <scope>NUCLEOTIDE SEQUENCE</scope>
    <source>
        <tissue evidence="1">Shoot tissue taken approximately 20 cm above the soil surface</tissue>
    </source>
</reference>
<name>A0A0A9HAQ1_ARUDO</name>
<dbReference type="EMBL" id="GBRH01163646">
    <property type="protein sequence ID" value="JAE34250.1"/>
    <property type="molecule type" value="Transcribed_RNA"/>
</dbReference>
<evidence type="ECO:0000313" key="1">
    <source>
        <dbReference type="EMBL" id="JAE34250.1"/>
    </source>
</evidence>
<reference evidence="1" key="2">
    <citation type="journal article" date="2015" name="Data Brief">
        <title>Shoot transcriptome of the giant reed, Arundo donax.</title>
        <authorList>
            <person name="Barrero R.A."/>
            <person name="Guerrero F.D."/>
            <person name="Moolhuijzen P."/>
            <person name="Goolsby J.A."/>
            <person name="Tidwell J."/>
            <person name="Bellgard S.E."/>
            <person name="Bellgard M.I."/>
        </authorList>
    </citation>
    <scope>NUCLEOTIDE SEQUENCE</scope>
    <source>
        <tissue evidence="1">Shoot tissue taken approximately 20 cm above the soil surface</tissue>
    </source>
</reference>